<dbReference type="PANTHER" id="PTHR45581">
    <property type="entry name" value="PROTEIN CBG10435"/>
    <property type="match status" value="1"/>
</dbReference>
<reference evidence="2" key="1">
    <citation type="submission" date="2022-10" db="EMBL/GenBank/DDBJ databases">
        <title>Genome assembly of Pristionchus species.</title>
        <authorList>
            <person name="Yoshida K."/>
            <person name="Sommer R.J."/>
        </authorList>
    </citation>
    <scope>NUCLEOTIDE SEQUENCE [LARGE SCALE GENOMIC DNA]</scope>
    <source>
        <strain evidence="2">RS5460</strain>
    </source>
</reference>
<dbReference type="EMBL" id="BTRK01000002">
    <property type="protein sequence ID" value="GMR35497.1"/>
    <property type="molecule type" value="Genomic_DNA"/>
</dbReference>
<comment type="caution">
    <text evidence="1">The sequence shown here is derived from an EMBL/GenBank/DDBJ whole genome shotgun (WGS) entry which is preliminary data.</text>
</comment>
<feature type="non-terminal residue" evidence="1">
    <location>
        <position position="1"/>
    </location>
</feature>
<dbReference type="AlphaFoldDB" id="A0AAN4Z6L5"/>
<name>A0AAN4Z6L5_9BILA</name>
<accession>A0AAN4Z6L5</accession>
<keyword evidence="2" id="KW-1185">Reference proteome</keyword>
<protein>
    <submittedName>
        <fullName evidence="1">Uncharacterized protein</fullName>
    </submittedName>
</protein>
<dbReference type="PANTHER" id="PTHR45581:SF3">
    <property type="entry name" value="METHYLTRANSFERASE DOMAIN-CONTAINING PROTEIN"/>
    <property type="match status" value="1"/>
</dbReference>
<evidence type="ECO:0000313" key="1">
    <source>
        <dbReference type="EMBL" id="GMR35497.1"/>
    </source>
</evidence>
<evidence type="ECO:0000313" key="2">
    <source>
        <dbReference type="Proteomes" id="UP001328107"/>
    </source>
</evidence>
<gene>
    <name evidence="1" type="ORF">PMAYCL1PPCAC_05692</name>
</gene>
<organism evidence="1 2">
    <name type="scientific">Pristionchus mayeri</name>
    <dbReference type="NCBI Taxonomy" id="1317129"/>
    <lineage>
        <taxon>Eukaryota</taxon>
        <taxon>Metazoa</taxon>
        <taxon>Ecdysozoa</taxon>
        <taxon>Nematoda</taxon>
        <taxon>Chromadorea</taxon>
        <taxon>Rhabditida</taxon>
        <taxon>Rhabditina</taxon>
        <taxon>Diplogasteromorpha</taxon>
        <taxon>Diplogasteroidea</taxon>
        <taxon>Neodiplogasteridae</taxon>
        <taxon>Pristionchus</taxon>
    </lineage>
</organism>
<dbReference type="Proteomes" id="UP001328107">
    <property type="component" value="Unassembled WGS sequence"/>
</dbReference>
<feature type="non-terminal residue" evidence="1">
    <location>
        <position position="100"/>
    </location>
</feature>
<proteinExistence type="predicted"/>
<sequence>LSYYYNYGRILHGFCAPTEEQGCSQLFNNGIGYDRSSGSGSLGRTIAEACFYQMKTTCSLNQANLRRLHFHRVGNHYEHRLVVTANGDIFVGYVAIQQGN</sequence>